<evidence type="ECO:0000256" key="3">
    <source>
        <dbReference type="ARBA" id="ARBA00022603"/>
    </source>
</evidence>
<dbReference type="InterPro" id="IPR029063">
    <property type="entry name" value="SAM-dependent_MTases_sf"/>
</dbReference>
<dbReference type="PROSITE" id="PS00092">
    <property type="entry name" value="N6_MTASE"/>
    <property type="match status" value="1"/>
</dbReference>
<accession>A0A6H9WJL0</accession>
<dbReference type="CDD" id="cd02440">
    <property type="entry name" value="AdoMet_MTases"/>
    <property type="match status" value="1"/>
</dbReference>
<name>A0A6H9WJL0_9MICO</name>
<evidence type="ECO:0000259" key="6">
    <source>
        <dbReference type="Pfam" id="PF26049"/>
    </source>
</evidence>
<evidence type="ECO:0000256" key="1">
    <source>
        <dbReference type="ARBA" id="ARBA00022490"/>
    </source>
</evidence>
<evidence type="ECO:0000313" key="8">
    <source>
        <dbReference type="Proteomes" id="UP000431744"/>
    </source>
</evidence>
<dbReference type="GO" id="GO:0032259">
    <property type="term" value="P:methylation"/>
    <property type="evidence" value="ECO:0007669"/>
    <property type="project" value="UniProtKB-KW"/>
</dbReference>
<dbReference type="GO" id="GO:0008170">
    <property type="term" value="F:N-methyltransferase activity"/>
    <property type="evidence" value="ECO:0007669"/>
    <property type="project" value="UniProtKB-ARBA"/>
</dbReference>
<dbReference type="OrthoDB" id="29650at2"/>
<reference evidence="7 8" key="1">
    <citation type="submission" date="2019-09" db="EMBL/GenBank/DDBJ databases">
        <title>Phylogeny of genus Pseudoclavibacter and closely related genus.</title>
        <authorList>
            <person name="Li Y."/>
        </authorList>
    </citation>
    <scope>NUCLEOTIDE SEQUENCE [LARGE SCALE GENOMIC DNA]</scope>
    <source>
        <strain evidence="7 8">EGI 60007</strain>
    </source>
</reference>
<dbReference type="Gene3D" id="3.40.50.150">
    <property type="entry name" value="Vaccinia Virus protein VP39"/>
    <property type="match status" value="2"/>
</dbReference>
<organism evidence="7 8">
    <name type="scientific">Pseudoclavibacter endophyticus</name>
    <dbReference type="NCBI Taxonomy" id="1778590"/>
    <lineage>
        <taxon>Bacteria</taxon>
        <taxon>Bacillati</taxon>
        <taxon>Actinomycetota</taxon>
        <taxon>Actinomycetes</taxon>
        <taxon>Micrococcales</taxon>
        <taxon>Microbacteriaceae</taxon>
        <taxon>Pseudoclavibacter</taxon>
    </lineage>
</organism>
<dbReference type="Pfam" id="PF26049">
    <property type="entry name" value="RLMG_N"/>
    <property type="match status" value="1"/>
</dbReference>
<keyword evidence="2" id="KW-0698">rRNA processing</keyword>
<dbReference type="InterPro" id="IPR007848">
    <property type="entry name" value="Small_mtfrase_dom"/>
</dbReference>
<evidence type="ECO:0000313" key="7">
    <source>
        <dbReference type="EMBL" id="KAB1649016.1"/>
    </source>
</evidence>
<keyword evidence="4 7" id="KW-0808">Transferase</keyword>
<keyword evidence="3 7" id="KW-0489">Methyltransferase</keyword>
<protein>
    <submittedName>
        <fullName evidence="7">Methyltransferase</fullName>
    </submittedName>
</protein>
<dbReference type="InterPro" id="IPR046977">
    <property type="entry name" value="RsmC/RlmG"/>
</dbReference>
<feature type="domain" description="RlmG N-terminal" evidence="6">
    <location>
        <begin position="55"/>
        <end position="195"/>
    </location>
</feature>
<evidence type="ECO:0000256" key="2">
    <source>
        <dbReference type="ARBA" id="ARBA00022552"/>
    </source>
</evidence>
<dbReference type="PANTHER" id="PTHR47816">
    <property type="entry name" value="RIBOSOMAL RNA SMALL SUBUNIT METHYLTRANSFERASE C"/>
    <property type="match status" value="1"/>
</dbReference>
<keyword evidence="1" id="KW-0963">Cytoplasm</keyword>
<dbReference type="InterPro" id="IPR002052">
    <property type="entry name" value="DNA_methylase_N6_adenine_CS"/>
</dbReference>
<dbReference type="EMBL" id="WBJY01000001">
    <property type="protein sequence ID" value="KAB1649016.1"/>
    <property type="molecule type" value="Genomic_DNA"/>
</dbReference>
<evidence type="ECO:0000259" key="5">
    <source>
        <dbReference type="Pfam" id="PF05175"/>
    </source>
</evidence>
<sequence length="413" mass="44128">MSSSRPPEAAWSTAQRDAFTLDPVDLIALDEAADARARQAELVAAGADGPGRPPRTRLVVIGDRTGHLSFAAADRFRLHEVRVFTDGVDAERRMDELAAARAADTTQPRVAVRRFGLEPALVQGATLIVGRLPKYHAELEALTALAASHADERVRVVLGGRVKHMSRGLNEVLAMGFAEVRASLGRQKSRALHAAAPRRDHVIEPFPRWSRIDELGLEVAAHGGTFAGGSLDIGTRALLDVLEHALQMSGLGDDHVGIGVDLGCGTGLLAVALARARPRMRVIATDRSWAACASARATLERVGLDARVTVMRDDAASSIEAASTDLVLLNPPFHEGTELDDTAAEPLFAAAARILKPGGSLVTVFNAHLPHRTALRRIVGPTEQLSRTRKFVVTRSVVADRAASSRPRGRARA</sequence>
<dbReference type="InterPro" id="IPR058679">
    <property type="entry name" value="RlmG_N"/>
</dbReference>
<dbReference type="PANTHER" id="PTHR47816:SF5">
    <property type="entry name" value="RIBOSOMAL RNA LARGE SUBUNIT METHYLTRANSFERASE G"/>
    <property type="match status" value="1"/>
</dbReference>
<keyword evidence="8" id="KW-1185">Reference proteome</keyword>
<dbReference type="RefSeq" id="WP_158027569.1">
    <property type="nucleotide sequence ID" value="NZ_BMHG01000001.1"/>
</dbReference>
<evidence type="ECO:0000256" key="4">
    <source>
        <dbReference type="ARBA" id="ARBA00022679"/>
    </source>
</evidence>
<comment type="caution">
    <text evidence="7">The sequence shown here is derived from an EMBL/GenBank/DDBJ whole genome shotgun (WGS) entry which is preliminary data.</text>
</comment>
<feature type="domain" description="Methyltransferase small" evidence="5">
    <location>
        <begin position="217"/>
        <end position="394"/>
    </location>
</feature>
<dbReference type="GO" id="GO:0006364">
    <property type="term" value="P:rRNA processing"/>
    <property type="evidence" value="ECO:0007669"/>
    <property type="project" value="UniProtKB-KW"/>
</dbReference>
<gene>
    <name evidence="7" type="ORF">F8O04_01640</name>
</gene>
<dbReference type="SUPFAM" id="SSF53335">
    <property type="entry name" value="S-adenosyl-L-methionine-dependent methyltransferases"/>
    <property type="match status" value="1"/>
</dbReference>
<dbReference type="GO" id="GO:0003676">
    <property type="term" value="F:nucleic acid binding"/>
    <property type="evidence" value="ECO:0007669"/>
    <property type="project" value="InterPro"/>
</dbReference>
<dbReference type="GO" id="GO:0008757">
    <property type="term" value="F:S-adenosylmethionine-dependent methyltransferase activity"/>
    <property type="evidence" value="ECO:0007669"/>
    <property type="project" value="InterPro"/>
</dbReference>
<proteinExistence type="predicted"/>
<dbReference type="AlphaFoldDB" id="A0A6H9WJL0"/>
<dbReference type="Pfam" id="PF05175">
    <property type="entry name" value="MTS"/>
    <property type="match status" value="1"/>
</dbReference>
<dbReference type="Proteomes" id="UP000431744">
    <property type="component" value="Unassembled WGS sequence"/>
</dbReference>